<keyword evidence="3" id="KW-1185">Reference proteome</keyword>
<reference evidence="3" key="1">
    <citation type="submission" date="2016-05" db="EMBL/GenBank/DDBJ databases">
        <title>Comparative genomics of biotechnologically important yeasts.</title>
        <authorList>
            <consortium name="DOE Joint Genome Institute"/>
            <person name="Riley R."/>
            <person name="Haridas S."/>
            <person name="Wolfe K.H."/>
            <person name="Lopes M.R."/>
            <person name="Hittinger C.T."/>
            <person name="Goker M."/>
            <person name="Salamov A."/>
            <person name="Wisecaver J."/>
            <person name="Long T.M."/>
            <person name="Aerts A.L."/>
            <person name="Barry K."/>
            <person name="Choi C."/>
            <person name="Clum A."/>
            <person name="Coughlan A.Y."/>
            <person name="Deshpande S."/>
            <person name="Douglass A.P."/>
            <person name="Hanson S.J."/>
            <person name="Klenk H.-P."/>
            <person name="Labutti K."/>
            <person name="Lapidus A."/>
            <person name="Lindquist E."/>
            <person name="Lipzen A."/>
            <person name="Meier-Kolthoff J.P."/>
            <person name="Ohm R.A."/>
            <person name="Otillar R.P."/>
            <person name="Pangilinan J."/>
            <person name="Peng Y."/>
            <person name="Rokas A."/>
            <person name="Rosa C.A."/>
            <person name="Scheuner C."/>
            <person name="Sibirny A.A."/>
            <person name="Slot J.C."/>
            <person name="Stielow J.B."/>
            <person name="Sun H."/>
            <person name="Kurtzman C.P."/>
            <person name="Blackwell M."/>
            <person name="Grigoriev I.V."/>
            <person name="Jeffries T.W."/>
        </authorList>
    </citation>
    <scope>NUCLEOTIDE SEQUENCE [LARGE SCALE GENOMIC DNA]</scope>
    <source>
        <strain evidence="3">NRRL Y-1933</strain>
    </source>
</reference>
<dbReference type="GeneID" id="30993687"/>
<proteinExistence type="predicted"/>
<feature type="domain" description="N-acetyltransferase" evidence="1">
    <location>
        <begin position="39"/>
        <end position="204"/>
    </location>
</feature>
<dbReference type="InterPro" id="IPR000182">
    <property type="entry name" value="GNAT_dom"/>
</dbReference>
<dbReference type="EMBL" id="KV454547">
    <property type="protein sequence ID" value="ODV64634.1"/>
    <property type="molecule type" value="Genomic_DNA"/>
</dbReference>
<dbReference type="STRING" id="984485.A0A1E4RBJ3"/>
<sequence>MSCSKVVGSDIKRAGEVIDKAFATTKFQDFLVKYCKNIPLHEKLQETDFENVLGERIEAFHKVGADIVEADDFVAVAAWFKPGLNPPLGGISQKFFTEYNQKLAALEQKHGMENREDWHLMLIGRDPTQLKKGSIRKLFEPYLEKAREEKVGASLEAISEHAVKVYEHFGFRVVDKFHMGEGQIGADGKPNPNGEGLSLYFMVYE</sequence>
<dbReference type="Proteomes" id="UP000095085">
    <property type="component" value="Unassembled WGS sequence"/>
</dbReference>
<dbReference type="Gene3D" id="3.40.630.30">
    <property type="match status" value="1"/>
</dbReference>
<dbReference type="PANTHER" id="PTHR42791">
    <property type="entry name" value="GNAT FAMILY ACETYLTRANSFERASE"/>
    <property type="match status" value="1"/>
</dbReference>
<accession>A0A1E4RBJ3</accession>
<dbReference type="PANTHER" id="PTHR42791:SF1">
    <property type="entry name" value="N-ACETYLTRANSFERASE DOMAIN-CONTAINING PROTEIN"/>
    <property type="match status" value="1"/>
</dbReference>
<name>A0A1E4RBJ3_9ASCO</name>
<organism evidence="2 3">
    <name type="scientific">Hyphopichia burtonii NRRL Y-1933</name>
    <dbReference type="NCBI Taxonomy" id="984485"/>
    <lineage>
        <taxon>Eukaryota</taxon>
        <taxon>Fungi</taxon>
        <taxon>Dikarya</taxon>
        <taxon>Ascomycota</taxon>
        <taxon>Saccharomycotina</taxon>
        <taxon>Pichiomycetes</taxon>
        <taxon>Debaryomycetaceae</taxon>
        <taxon>Hyphopichia</taxon>
    </lineage>
</organism>
<evidence type="ECO:0000313" key="2">
    <source>
        <dbReference type="EMBL" id="ODV64634.1"/>
    </source>
</evidence>
<dbReference type="InterPro" id="IPR016181">
    <property type="entry name" value="Acyl_CoA_acyltransferase"/>
</dbReference>
<dbReference type="GO" id="GO:0016747">
    <property type="term" value="F:acyltransferase activity, transferring groups other than amino-acyl groups"/>
    <property type="evidence" value="ECO:0007669"/>
    <property type="project" value="InterPro"/>
</dbReference>
<dbReference type="RefSeq" id="XP_020073701.1">
    <property type="nucleotide sequence ID" value="XM_020219137.1"/>
</dbReference>
<evidence type="ECO:0000259" key="1">
    <source>
        <dbReference type="PROSITE" id="PS51186"/>
    </source>
</evidence>
<dbReference type="InterPro" id="IPR052523">
    <property type="entry name" value="Trichothecene_AcTrans"/>
</dbReference>
<dbReference type="PROSITE" id="PS51186">
    <property type="entry name" value="GNAT"/>
    <property type="match status" value="1"/>
</dbReference>
<dbReference type="OrthoDB" id="410198at2759"/>
<evidence type="ECO:0000313" key="3">
    <source>
        <dbReference type="Proteomes" id="UP000095085"/>
    </source>
</evidence>
<dbReference type="AlphaFoldDB" id="A0A1E4RBJ3"/>
<gene>
    <name evidence="2" type="ORF">HYPBUDRAFT_115658</name>
</gene>
<dbReference type="SUPFAM" id="SSF55729">
    <property type="entry name" value="Acyl-CoA N-acyltransferases (Nat)"/>
    <property type="match status" value="1"/>
</dbReference>
<protein>
    <recommendedName>
        <fullName evidence="1">N-acetyltransferase domain-containing protein</fullName>
    </recommendedName>
</protein>